<dbReference type="Ensembl" id="ENSCJAT00000144797.1">
    <property type="protein sequence ID" value="ENSCJAP00000085415.1"/>
    <property type="gene ID" value="ENSCJAG00000075079.1"/>
</dbReference>
<dbReference type="GeneTree" id="ENSGT00940000161627"/>
<evidence type="ECO:0000313" key="3">
    <source>
        <dbReference type="Proteomes" id="UP000008225"/>
    </source>
</evidence>
<evidence type="ECO:0000313" key="2">
    <source>
        <dbReference type="Ensembl" id="ENSCJAP00000085415.1"/>
    </source>
</evidence>
<keyword evidence="1" id="KW-0812">Transmembrane</keyword>
<dbReference type="AlphaFoldDB" id="A0A8I3WI12"/>
<keyword evidence="1" id="KW-1133">Transmembrane helix</keyword>
<sequence>MVQVTCGFLSGRDSVSWNLHRMFFVVFVAVVLFVTQAGVQWHNLGSLQPLLPGFKRFSHLSLLSSWDYRHVPPCPANFCIFSRDGVSPCWLGWSRSPDLMIHPPRPPKVLGLQA</sequence>
<reference evidence="2" key="3">
    <citation type="submission" date="2025-09" db="UniProtKB">
        <authorList>
            <consortium name="Ensembl"/>
        </authorList>
    </citation>
    <scope>IDENTIFICATION</scope>
</reference>
<dbReference type="OMA" id="HVCKKRT"/>
<keyword evidence="1" id="KW-0472">Membrane</keyword>
<proteinExistence type="predicted"/>
<evidence type="ECO:0000256" key="1">
    <source>
        <dbReference type="SAM" id="Phobius"/>
    </source>
</evidence>
<reference evidence="2 3" key="1">
    <citation type="submission" date="2009-03" db="EMBL/GenBank/DDBJ databases">
        <authorList>
            <person name="Warren W."/>
            <person name="Ye L."/>
            <person name="Minx P."/>
            <person name="Worley K."/>
            <person name="Gibbs R."/>
            <person name="Wilson R.K."/>
        </authorList>
    </citation>
    <scope>NUCLEOTIDE SEQUENCE [LARGE SCALE GENOMIC DNA]</scope>
</reference>
<accession>A0A8I3WI12</accession>
<reference evidence="2" key="2">
    <citation type="submission" date="2025-08" db="UniProtKB">
        <authorList>
            <consortium name="Ensembl"/>
        </authorList>
    </citation>
    <scope>IDENTIFICATION</scope>
</reference>
<feature type="transmembrane region" description="Helical" evidence="1">
    <location>
        <begin position="19"/>
        <end position="39"/>
    </location>
</feature>
<name>A0A8I3WI12_CALJA</name>
<dbReference type="PANTHER" id="PTHR46254">
    <property type="entry name" value="PROTEIN GVQW1-RELATED"/>
    <property type="match status" value="1"/>
</dbReference>
<protein>
    <submittedName>
        <fullName evidence="2">Uncharacterized protein</fullName>
    </submittedName>
</protein>
<organism evidence="2 3">
    <name type="scientific">Callithrix jacchus</name>
    <name type="common">White-tufted-ear marmoset</name>
    <name type="synonym">Simia Jacchus</name>
    <dbReference type="NCBI Taxonomy" id="9483"/>
    <lineage>
        <taxon>Eukaryota</taxon>
        <taxon>Metazoa</taxon>
        <taxon>Chordata</taxon>
        <taxon>Craniata</taxon>
        <taxon>Vertebrata</taxon>
        <taxon>Euteleostomi</taxon>
        <taxon>Mammalia</taxon>
        <taxon>Eutheria</taxon>
        <taxon>Euarchontoglires</taxon>
        <taxon>Primates</taxon>
        <taxon>Haplorrhini</taxon>
        <taxon>Platyrrhini</taxon>
        <taxon>Cebidae</taxon>
        <taxon>Callitrichinae</taxon>
        <taxon>Callithrix</taxon>
        <taxon>Callithrix</taxon>
    </lineage>
</organism>
<dbReference type="Proteomes" id="UP000008225">
    <property type="component" value="Chromosome 4"/>
</dbReference>
<keyword evidence="3" id="KW-1185">Reference proteome</keyword>